<organism evidence="3 4">
    <name type="scientific">Bordetella bronchialis</name>
    <dbReference type="NCBI Taxonomy" id="463025"/>
    <lineage>
        <taxon>Bacteria</taxon>
        <taxon>Pseudomonadati</taxon>
        <taxon>Pseudomonadota</taxon>
        <taxon>Betaproteobacteria</taxon>
        <taxon>Burkholderiales</taxon>
        <taxon>Alcaligenaceae</taxon>
        <taxon>Bordetella</taxon>
    </lineage>
</organism>
<feature type="transmembrane region" description="Helical" evidence="2">
    <location>
        <begin position="78"/>
        <end position="99"/>
    </location>
</feature>
<evidence type="ECO:0000313" key="3">
    <source>
        <dbReference type="EMBL" id="ANN65019.1"/>
    </source>
</evidence>
<gene>
    <name evidence="3" type="ORF">BAU06_00650</name>
</gene>
<proteinExistence type="predicted"/>
<feature type="transmembrane region" description="Helical" evidence="2">
    <location>
        <begin position="28"/>
        <end position="50"/>
    </location>
</feature>
<keyword evidence="2" id="KW-0812">Transmembrane</keyword>
<evidence type="ECO:0000256" key="1">
    <source>
        <dbReference type="SAM" id="MobiDB-lite"/>
    </source>
</evidence>
<keyword evidence="4" id="KW-1185">Reference proteome</keyword>
<sequence>MNPTSPERVRQDSRLIRQTLLKLSSPRLVARAIVIAIALVIWLLVAQRILAFGATLDYQFLHPLGASTIELLNRINPYLWWAVAAIWSLIVFFSVRAWLRGNMEAARLRPVPADTFADLAGELSDEVIAVMRWSWGSRDEPFTVGDLQRTLWEIRHGRIAKIGMVREQEALLGIPASVPGRMDRGERTERLDRRPGEPLAGGRDLPGERRRAVRAGIPADEPGLYRPGAAQPGAAQPGAARPGAARPGTGDPEDPPRHIEPRIGPIK</sequence>
<reference evidence="3 4" key="1">
    <citation type="submission" date="2016-06" db="EMBL/GenBank/DDBJ databases">
        <title>Complete genome sequences of Bordetella bronchialis and Bordetella flabilis.</title>
        <authorList>
            <person name="LiPuma J.J."/>
            <person name="Spilker T."/>
        </authorList>
    </citation>
    <scope>NUCLEOTIDE SEQUENCE [LARGE SCALE GENOMIC DNA]</scope>
    <source>
        <strain evidence="3 4">AU3182</strain>
    </source>
</reference>
<dbReference type="EMBL" id="CP016170">
    <property type="protein sequence ID" value="ANN65019.1"/>
    <property type="molecule type" value="Genomic_DNA"/>
</dbReference>
<keyword evidence="2" id="KW-1133">Transmembrane helix</keyword>
<feature type="region of interest" description="Disordered" evidence="1">
    <location>
        <begin position="176"/>
        <end position="267"/>
    </location>
</feature>
<evidence type="ECO:0000313" key="4">
    <source>
        <dbReference type="Proteomes" id="UP000091897"/>
    </source>
</evidence>
<evidence type="ECO:0008006" key="5">
    <source>
        <dbReference type="Google" id="ProtNLM"/>
    </source>
</evidence>
<accession>A0ABM6CM37</accession>
<dbReference type="Proteomes" id="UP000091897">
    <property type="component" value="Chromosome"/>
</dbReference>
<name>A0ABM6CM37_9BORD</name>
<evidence type="ECO:0000256" key="2">
    <source>
        <dbReference type="SAM" id="Phobius"/>
    </source>
</evidence>
<feature type="compositionally biased region" description="Low complexity" evidence="1">
    <location>
        <begin position="226"/>
        <end position="248"/>
    </location>
</feature>
<keyword evidence="2" id="KW-0472">Membrane</keyword>
<protein>
    <recommendedName>
        <fullName evidence="5">Poly-beta-1,6-N-acetyl-D-glucosamine biosynthesis protein PgaD</fullName>
    </recommendedName>
</protein>
<feature type="compositionally biased region" description="Basic and acidic residues" evidence="1">
    <location>
        <begin position="181"/>
        <end position="196"/>
    </location>
</feature>